<dbReference type="Proteomes" id="UP000076660">
    <property type="component" value="Unassembled WGS sequence"/>
</dbReference>
<gene>
    <name evidence="1" type="ORF">AVR91_0201275</name>
</gene>
<organism evidence="1 2">
    <name type="scientific">Amycolatopsis keratiniphila subsp. keratiniphila</name>
    <dbReference type="NCBI Taxonomy" id="227715"/>
    <lineage>
        <taxon>Bacteria</taxon>
        <taxon>Bacillati</taxon>
        <taxon>Actinomycetota</taxon>
        <taxon>Actinomycetes</taxon>
        <taxon>Pseudonocardiales</taxon>
        <taxon>Pseudonocardiaceae</taxon>
        <taxon>Amycolatopsis</taxon>
        <taxon>Amycolatopsis japonica group</taxon>
    </lineage>
</organism>
<evidence type="ECO:0000313" key="1">
    <source>
        <dbReference type="EMBL" id="ONF74827.1"/>
    </source>
</evidence>
<name>A0A1W2M4M8_9PSEU</name>
<proteinExistence type="predicted"/>
<evidence type="ECO:0000313" key="2">
    <source>
        <dbReference type="Proteomes" id="UP000076660"/>
    </source>
</evidence>
<protein>
    <recommendedName>
        <fullName evidence="3">HicB family toxin-antitoxin system</fullName>
    </recommendedName>
</protein>
<evidence type="ECO:0008006" key="3">
    <source>
        <dbReference type="Google" id="ProtNLM"/>
    </source>
</evidence>
<dbReference type="EMBL" id="LQMT02000003">
    <property type="protein sequence ID" value="ONF74827.1"/>
    <property type="molecule type" value="Genomic_DNA"/>
</dbReference>
<dbReference type="AlphaFoldDB" id="A0A1W2M4M8"/>
<comment type="caution">
    <text evidence="1">The sequence shown here is derived from an EMBL/GenBank/DDBJ whole genome shotgun (WGS) entry which is preliminary data.</text>
</comment>
<sequence length="137" mass="15524">MRGRPGERTVEGVKTYHAEVTRDGRFWLIRVREIDRSAQALRYKDVVTMANELIEIMDSVKEDEYDLHLEVHLPSSVKDHQARAKVLREEAQLKQAEAAAEHRAAVQELLALGVSQREAGEVLGMSFQRVSQLAKSS</sequence>
<reference evidence="1 2" key="1">
    <citation type="submission" date="2016-12" db="EMBL/GenBank/DDBJ databases">
        <title>Amycolatopsis keratiniphila subsp. keratiniphila genome sequencing and assembly.</title>
        <authorList>
            <person name="Mayilraj S."/>
            <person name="Kaur N."/>
        </authorList>
    </citation>
    <scope>NUCLEOTIDE SEQUENCE [LARGE SCALE GENOMIC DNA]</scope>
    <source>
        <strain evidence="1 2">DSM 44409</strain>
    </source>
</reference>
<accession>A0A1W2M4M8</accession>